<comment type="caution">
    <text evidence="3">The sequence shown here is derived from an EMBL/GenBank/DDBJ whole genome shotgun (WGS) entry which is preliminary data.</text>
</comment>
<dbReference type="Pfam" id="PF00756">
    <property type="entry name" value="Esterase"/>
    <property type="match status" value="1"/>
</dbReference>
<keyword evidence="2" id="KW-1133">Transmembrane helix</keyword>
<dbReference type="Proteomes" id="UP001592531">
    <property type="component" value="Unassembled WGS sequence"/>
</dbReference>
<dbReference type="InterPro" id="IPR050583">
    <property type="entry name" value="Mycobacterial_A85_antigen"/>
</dbReference>
<sequence>MDLTSSTLQYEAGGLTLAFVVATVWLWPRLARRGILPIAGRFMMIIASQLSLVLLVTLMLNSYGDFYPTWQDLTGGGSNTVTIGSGPGNRATQAGLSGSRLVLPADDSSLRQQPDLVHGPAAQVGQYSAVTIVGEHSGIQQQAYVYLPPEYFQPAFQHTAFPVLTTYVGYPGSIQGVMARLKLPQTAAKMMAAGQMRPTIVVLISQTVATPRDTDCVDVAGGPQVETYLTSDYQTAMRSAYRVRPEAAAWGLVGFSEGGTCALENAMRHPNEFGVAVSLGGDFRDTEDAQTGTLFGAKGTARDKLLDGYNLLWRLEHLPAPKIKVLVATTAHGERDYAPTEAFLHAVRPPMEATPMVLSNGGHNFTTWGIELTPSLTWMARQLLPPAQITTPPPTHKHTSAGPRPSGHGTQPPAKTDAWTPAQAAGPAGKP</sequence>
<organism evidence="3 4">
    <name type="scientific">Streptacidiphilus cavernicola</name>
    <dbReference type="NCBI Taxonomy" id="3342716"/>
    <lineage>
        <taxon>Bacteria</taxon>
        <taxon>Bacillati</taxon>
        <taxon>Actinomycetota</taxon>
        <taxon>Actinomycetes</taxon>
        <taxon>Kitasatosporales</taxon>
        <taxon>Streptomycetaceae</taxon>
        <taxon>Streptacidiphilus</taxon>
    </lineage>
</organism>
<keyword evidence="4" id="KW-1185">Reference proteome</keyword>
<feature type="transmembrane region" description="Helical" evidence="2">
    <location>
        <begin position="42"/>
        <end position="63"/>
    </location>
</feature>
<dbReference type="PANTHER" id="PTHR48098">
    <property type="entry name" value="ENTEROCHELIN ESTERASE-RELATED"/>
    <property type="match status" value="1"/>
</dbReference>
<proteinExistence type="predicted"/>
<name>A0ABV6VXP7_9ACTN</name>
<dbReference type="Gene3D" id="3.40.50.1820">
    <property type="entry name" value="alpha/beta hydrolase"/>
    <property type="match status" value="1"/>
</dbReference>
<keyword evidence="2" id="KW-0812">Transmembrane</keyword>
<accession>A0ABV6VXP7</accession>
<keyword evidence="2" id="KW-0472">Membrane</keyword>
<protein>
    <submittedName>
        <fullName evidence="3">Alpha/beta hydrolase</fullName>
    </submittedName>
</protein>
<dbReference type="InterPro" id="IPR000801">
    <property type="entry name" value="Esterase-like"/>
</dbReference>
<evidence type="ECO:0000313" key="3">
    <source>
        <dbReference type="EMBL" id="MFC1418267.1"/>
    </source>
</evidence>
<gene>
    <name evidence="3" type="ORF">ACEZDE_16720</name>
</gene>
<feature type="region of interest" description="Disordered" evidence="1">
    <location>
        <begin position="386"/>
        <end position="431"/>
    </location>
</feature>
<dbReference type="PANTHER" id="PTHR48098:SF1">
    <property type="entry name" value="DIACYLGLYCEROL ACYLTRANSFERASE_MYCOLYLTRANSFERASE AG85A"/>
    <property type="match status" value="1"/>
</dbReference>
<evidence type="ECO:0000313" key="4">
    <source>
        <dbReference type="Proteomes" id="UP001592531"/>
    </source>
</evidence>
<dbReference type="GO" id="GO:0016787">
    <property type="term" value="F:hydrolase activity"/>
    <property type="evidence" value="ECO:0007669"/>
    <property type="project" value="UniProtKB-KW"/>
</dbReference>
<dbReference type="InterPro" id="IPR029058">
    <property type="entry name" value="AB_hydrolase_fold"/>
</dbReference>
<dbReference type="EMBL" id="JBHFAB010000011">
    <property type="protein sequence ID" value="MFC1418267.1"/>
    <property type="molecule type" value="Genomic_DNA"/>
</dbReference>
<dbReference type="RefSeq" id="WP_380537061.1">
    <property type="nucleotide sequence ID" value="NZ_JBHFAB010000011.1"/>
</dbReference>
<dbReference type="SUPFAM" id="SSF53474">
    <property type="entry name" value="alpha/beta-Hydrolases"/>
    <property type="match status" value="1"/>
</dbReference>
<evidence type="ECO:0000256" key="2">
    <source>
        <dbReference type="SAM" id="Phobius"/>
    </source>
</evidence>
<reference evidence="3 4" key="1">
    <citation type="submission" date="2024-09" db="EMBL/GenBank/DDBJ databases">
        <authorList>
            <person name="Lee S.D."/>
        </authorList>
    </citation>
    <scope>NUCLEOTIDE SEQUENCE [LARGE SCALE GENOMIC DNA]</scope>
    <source>
        <strain evidence="3 4">N8-3</strain>
    </source>
</reference>
<evidence type="ECO:0000256" key="1">
    <source>
        <dbReference type="SAM" id="MobiDB-lite"/>
    </source>
</evidence>
<keyword evidence="3" id="KW-0378">Hydrolase</keyword>
<feature type="transmembrane region" description="Helical" evidence="2">
    <location>
        <begin position="12"/>
        <end position="30"/>
    </location>
</feature>